<dbReference type="Pfam" id="PF01381">
    <property type="entry name" value="HTH_3"/>
    <property type="match status" value="1"/>
</dbReference>
<dbReference type="Proteomes" id="UP000244906">
    <property type="component" value="Unassembled WGS sequence"/>
</dbReference>
<dbReference type="Pfam" id="PF06114">
    <property type="entry name" value="Peptidase_M78"/>
    <property type="match status" value="1"/>
</dbReference>
<dbReference type="RefSeq" id="WP_116687611.1">
    <property type="nucleotide sequence ID" value="NZ_CAWNYD010000005.1"/>
</dbReference>
<gene>
    <name evidence="4" type="primary">higA</name>
    <name evidence="4" type="ORF">DC094_13410</name>
</gene>
<dbReference type="InterPro" id="IPR001387">
    <property type="entry name" value="Cro/C1-type_HTH"/>
</dbReference>
<dbReference type="NCBIfam" id="TIGR02607">
    <property type="entry name" value="antidote_HigA"/>
    <property type="match status" value="1"/>
</dbReference>
<proteinExistence type="inferred from homology"/>
<dbReference type="OrthoDB" id="9796786at2"/>
<evidence type="ECO:0000259" key="3">
    <source>
        <dbReference type="PROSITE" id="PS50943"/>
    </source>
</evidence>
<accession>A0A2V1GSL7</accession>
<keyword evidence="5" id="KW-1185">Reference proteome</keyword>
<dbReference type="SMART" id="SM00530">
    <property type="entry name" value="HTH_XRE"/>
    <property type="match status" value="1"/>
</dbReference>
<feature type="domain" description="HTH cro/C1-type" evidence="3">
    <location>
        <begin position="19"/>
        <end position="72"/>
    </location>
</feature>
<evidence type="ECO:0000313" key="4">
    <source>
        <dbReference type="EMBL" id="PVZ68282.1"/>
    </source>
</evidence>
<dbReference type="InterPro" id="IPR010359">
    <property type="entry name" value="IrrE_HExxH"/>
</dbReference>
<dbReference type="AlphaFoldDB" id="A0A2V1GSL7"/>
<dbReference type="EMBL" id="QDDL01000005">
    <property type="protein sequence ID" value="PVZ68282.1"/>
    <property type="molecule type" value="Genomic_DNA"/>
</dbReference>
<reference evidence="4 5" key="1">
    <citation type="submission" date="2018-04" db="EMBL/GenBank/DDBJ databases">
        <title>Thalassorhabdus spongiae gen. nov., sp. nov., isolated from a marine sponge in South-West Iceland.</title>
        <authorList>
            <person name="Knobloch S."/>
            <person name="Daussin A."/>
            <person name="Johannsson R."/>
            <person name="Marteinsson V.T."/>
        </authorList>
    </citation>
    <scope>NUCLEOTIDE SEQUENCE [LARGE SCALE GENOMIC DNA]</scope>
    <source>
        <strain evidence="4 5">Hp12</strain>
    </source>
</reference>
<evidence type="ECO:0000313" key="5">
    <source>
        <dbReference type="Proteomes" id="UP000244906"/>
    </source>
</evidence>
<dbReference type="Gene3D" id="1.10.10.2910">
    <property type="match status" value="1"/>
</dbReference>
<dbReference type="SUPFAM" id="SSF47413">
    <property type="entry name" value="lambda repressor-like DNA-binding domains"/>
    <property type="match status" value="1"/>
</dbReference>
<sequence>MMTEQQAMSDLAIPPGEYLLEVLEDMEINQAELARRMGRPAQTINEILKGDKAITPETALQLEQVLGVPAYFWSNLESEYRLVLAKEAAFQQAQTETEIATAYPYNEIAKLGLVEKTRVAVEKVNQLKKFFGVSSLLNIESVKEYQPAFRQHENANTSNTALAAWLRAGHTLASQIKTSPFNKSSLLNALPDIRALSLETQPEKLLLALRQHLASCGVALVVIPHFTKTYTTGATYWVGKQKAVIMMSLRGGWTDIFWFSLFHEIAHILLHDKRTTFLEADAQNPQYRKQEEQADQFAQTTLIPQDQYDAFVVESDFSESAIIQFAQNIGIFAGIVTGRLQHDKHLTYNKNHHRIRFRWE</sequence>
<dbReference type="PROSITE" id="PS50943">
    <property type="entry name" value="HTH_CROC1"/>
    <property type="match status" value="1"/>
</dbReference>
<dbReference type="Gene3D" id="1.10.260.40">
    <property type="entry name" value="lambda repressor-like DNA-binding domains"/>
    <property type="match status" value="1"/>
</dbReference>
<dbReference type="PANTHER" id="PTHR36924:SF1">
    <property type="entry name" value="ANTITOXIN HIGA-1"/>
    <property type="match status" value="1"/>
</dbReference>
<comment type="similarity">
    <text evidence="1">Belongs to the short-chain fatty acyl-CoA assimilation regulator (ScfR) family.</text>
</comment>
<dbReference type="InterPro" id="IPR010982">
    <property type="entry name" value="Lambda_DNA-bd_dom_sf"/>
</dbReference>
<comment type="caution">
    <text evidence="4">The sequence shown here is derived from an EMBL/GenBank/DDBJ whole genome shotgun (WGS) entry which is preliminary data.</text>
</comment>
<dbReference type="InterPro" id="IPR013430">
    <property type="entry name" value="Toxin_antidote_HigA"/>
</dbReference>
<organism evidence="4 5">
    <name type="scientific">Pelagibaculum spongiae</name>
    <dbReference type="NCBI Taxonomy" id="2080658"/>
    <lineage>
        <taxon>Bacteria</taxon>
        <taxon>Pseudomonadati</taxon>
        <taxon>Pseudomonadota</taxon>
        <taxon>Gammaproteobacteria</taxon>
        <taxon>Oceanospirillales</taxon>
        <taxon>Pelagibaculum</taxon>
    </lineage>
</organism>
<name>A0A2V1GSL7_9GAMM</name>
<evidence type="ECO:0000256" key="1">
    <source>
        <dbReference type="ARBA" id="ARBA00007227"/>
    </source>
</evidence>
<evidence type="ECO:0000256" key="2">
    <source>
        <dbReference type="ARBA" id="ARBA00023125"/>
    </source>
</evidence>
<dbReference type="CDD" id="cd00093">
    <property type="entry name" value="HTH_XRE"/>
    <property type="match status" value="1"/>
</dbReference>
<dbReference type="GO" id="GO:0003677">
    <property type="term" value="F:DNA binding"/>
    <property type="evidence" value="ECO:0007669"/>
    <property type="project" value="UniProtKB-KW"/>
</dbReference>
<protein>
    <submittedName>
        <fullName evidence="4">Addiction module antidote protein, HigA family</fullName>
    </submittedName>
</protein>
<keyword evidence="2" id="KW-0238">DNA-binding</keyword>
<dbReference type="PANTHER" id="PTHR36924">
    <property type="entry name" value="ANTITOXIN HIGA-1"/>
    <property type="match status" value="1"/>
</dbReference>